<dbReference type="EMBL" id="JBHUIY010000004">
    <property type="protein sequence ID" value="MFD2232812.1"/>
    <property type="molecule type" value="Genomic_DNA"/>
</dbReference>
<name>A0ABW5C8Z0_9PROT</name>
<sequence>MRPARRLIARLILALILVQVAAGLALPGQSAAARGQPAGVCSSRPTGTDADHRPAAPESTAGPHCLFCLPLFQGHLLLPAAQTAPDRAEVGSDLRLPVARFRFPPDPTRCWAPPRAPPLPLRPPRT</sequence>
<evidence type="ECO:0000313" key="3">
    <source>
        <dbReference type="EMBL" id="MFD2232812.1"/>
    </source>
</evidence>
<feature type="region of interest" description="Disordered" evidence="1">
    <location>
        <begin position="30"/>
        <end position="57"/>
    </location>
</feature>
<keyword evidence="4" id="KW-1185">Reference proteome</keyword>
<evidence type="ECO:0000256" key="2">
    <source>
        <dbReference type="SAM" id="SignalP"/>
    </source>
</evidence>
<comment type="caution">
    <text evidence="3">The sequence shown here is derived from an EMBL/GenBank/DDBJ whole genome shotgun (WGS) entry which is preliminary data.</text>
</comment>
<dbReference type="Proteomes" id="UP001597296">
    <property type="component" value="Unassembled WGS sequence"/>
</dbReference>
<accession>A0ABW5C8Z0</accession>
<organism evidence="3 4">
    <name type="scientific">Phaeospirillum tilakii</name>
    <dbReference type="NCBI Taxonomy" id="741673"/>
    <lineage>
        <taxon>Bacteria</taxon>
        <taxon>Pseudomonadati</taxon>
        <taxon>Pseudomonadota</taxon>
        <taxon>Alphaproteobacteria</taxon>
        <taxon>Rhodospirillales</taxon>
        <taxon>Rhodospirillaceae</taxon>
        <taxon>Phaeospirillum</taxon>
    </lineage>
</organism>
<dbReference type="InterPro" id="IPR021333">
    <property type="entry name" value="DUF2946"/>
</dbReference>
<gene>
    <name evidence="3" type="ORF">ACFSNB_03245</name>
</gene>
<feature type="chain" id="PRO_5045812024" evidence="2">
    <location>
        <begin position="33"/>
        <end position="126"/>
    </location>
</feature>
<feature type="region of interest" description="Disordered" evidence="1">
    <location>
        <begin position="107"/>
        <end position="126"/>
    </location>
</feature>
<dbReference type="RefSeq" id="WP_377314461.1">
    <property type="nucleotide sequence ID" value="NZ_JBHUIY010000004.1"/>
</dbReference>
<evidence type="ECO:0000256" key="1">
    <source>
        <dbReference type="SAM" id="MobiDB-lite"/>
    </source>
</evidence>
<feature type="signal peptide" evidence="2">
    <location>
        <begin position="1"/>
        <end position="32"/>
    </location>
</feature>
<reference evidence="4" key="1">
    <citation type="journal article" date="2019" name="Int. J. Syst. Evol. Microbiol.">
        <title>The Global Catalogue of Microorganisms (GCM) 10K type strain sequencing project: providing services to taxonomists for standard genome sequencing and annotation.</title>
        <authorList>
            <consortium name="The Broad Institute Genomics Platform"/>
            <consortium name="The Broad Institute Genome Sequencing Center for Infectious Disease"/>
            <person name="Wu L."/>
            <person name="Ma J."/>
        </authorList>
    </citation>
    <scope>NUCLEOTIDE SEQUENCE [LARGE SCALE GENOMIC DNA]</scope>
    <source>
        <strain evidence="4">KCTC 15012</strain>
    </source>
</reference>
<proteinExistence type="predicted"/>
<keyword evidence="2" id="KW-0732">Signal</keyword>
<protein>
    <submittedName>
        <fullName evidence="3">DUF2946 family protein</fullName>
    </submittedName>
</protein>
<evidence type="ECO:0000313" key="4">
    <source>
        <dbReference type="Proteomes" id="UP001597296"/>
    </source>
</evidence>
<dbReference type="Pfam" id="PF11162">
    <property type="entry name" value="DUF2946"/>
    <property type="match status" value="1"/>
</dbReference>
<feature type="compositionally biased region" description="Pro residues" evidence="1">
    <location>
        <begin position="114"/>
        <end position="126"/>
    </location>
</feature>